<feature type="compositionally biased region" description="Polar residues" evidence="9">
    <location>
        <begin position="89"/>
        <end position="98"/>
    </location>
</feature>
<evidence type="ECO:0000313" key="12">
    <source>
        <dbReference type="EMBL" id="GMR59280.1"/>
    </source>
</evidence>
<evidence type="ECO:0000259" key="11">
    <source>
        <dbReference type="Pfam" id="PF07885"/>
    </source>
</evidence>
<accession>A0AAN5ICN3</accession>
<dbReference type="PANTHER" id="PTHR11003">
    <property type="entry name" value="POTASSIUM CHANNEL, SUBFAMILY K"/>
    <property type="match status" value="1"/>
</dbReference>
<dbReference type="SUPFAM" id="SSF81324">
    <property type="entry name" value="Voltage-gated potassium channels"/>
    <property type="match status" value="2"/>
</dbReference>
<feature type="transmembrane region" description="Helical" evidence="10">
    <location>
        <begin position="394"/>
        <end position="413"/>
    </location>
</feature>
<feature type="compositionally biased region" description="Basic and acidic residues" evidence="9">
    <location>
        <begin position="59"/>
        <end position="73"/>
    </location>
</feature>
<evidence type="ECO:0000256" key="4">
    <source>
        <dbReference type="ARBA" id="ARBA00022989"/>
    </source>
</evidence>
<feature type="compositionally biased region" description="Basic and acidic residues" evidence="9">
    <location>
        <begin position="23"/>
        <end position="36"/>
    </location>
</feature>
<dbReference type="AlphaFoldDB" id="A0AAN5ICN3"/>
<feature type="transmembrane region" description="Helical" evidence="10">
    <location>
        <begin position="224"/>
        <end position="243"/>
    </location>
</feature>
<dbReference type="InterPro" id="IPR003280">
    <property type="entry name" value="2pore_dom_K_chnl"/>
</dbReference>
<feature type="compositionally biased region" description="Basic and acidic residues" evidence="9">
    <location>
        <begin position="1"/>
        <end position="12"/>
    </location>
</feature>
<dbReference type="Proteomes" id="UP001328107">
    <property type="component" value="Unassembled WGS sequence"/>
</dbReference>
<comment type="subcellular location">
    <subcellularLocation>
        <location evidence="1">Membrane</location>
        <topology evidence="1">Multi-pass membrane protein</topology>
    </subcellularLocation>
</comment>
<sequence length="585" mass="67702">MPPKEAKDEKAKSPKKRVGTIKKKFETRSKSADATRRNIVSRGINVVSRSLPSLNRVKVKGEALSDGEHQSGEKKKKKRRRRRRRRSKGGSTVASEPSSEPLIVVKKERNQSKTIWKHVALLVLLFAYSLLGGLVFSAIEGGLDQQILLQRYERSVDLFRRRKNYQHMIYRRFKDIDEVIFKTRPGQTLEDLRLEMVREALAWYEKKIGVSIDTPSIETSRWNLWGGVYYAASLYTTIGYGNFAARTVAGRIISMLYSFIGIPLVFWILLEWGFLYFTLIEYGWKRFIEIFCQSQMKAEIAKKKERERLRRVGSELSLGSMSTMPLLSVHAYSNGHQTDHQIESNRPLRPKDVELTGEEQVKTVPMKAALLFFFLWLCISAFVVRLWETDWSYFTAFYFFFNSLTTIGLGDVVTKTPNFIIFNLALTMIGLSVVGLCLAIVQAKVRLIFDRMVRSIDSQYRIRQIDPDVAVMTLVKDENEGIKRLAQCQRIEERLIFAVMDEHRKSLLRERWRRSATMVNRATQTYPSRADKMIQTGNRVYDQPKDGEEGGSIWGDSDEFTEESVSESEDEDVLNPKRYIYTVYD</sequence>
<dbReference type="EMBL" id="BTRK01000006">
    <property type="protein sequence ID" value="GMR59280.1"/>
    <property type="molecule type" value="Genomic_DNA"/>
</dbReference>
<feature type="transmembrane region" description="Helical" evidence="10">
    <location>
        <begin position="119"/>
        <end position="139"/>
    </location>
</feature>
<name>A0AAN5ICN3_9BILA</name>
<feature type="transmembrane region" description="Helical" evidence="10">
    <location>
        <begin position="368"/>
        <end position="387"/>
    </location>
</feature>
<organism evidence="12 13">
    <name type="scientific">Pristionchus mayeri</name>
    <dbReference type="NCBI Taxonomy" id="1317129"/>
    <lineage>
        <taxon>Eukaryota</taxon>
        <taxon>Metazoa</taxon>
        <taxon>Ecdysozoa</taxon>
        <taxon>Nematoda</taxon>
        <taxon>Chromadorea</taxon>
        <taxon>Rhabditida</taxon>
        <taxon>Rhabditina</taxon>
        <taxon>Diplogasteromorpha</taxon>
        <taxon>Diplogasteroidea</taxon>
        <taxon>Neodiplogasteridae</taxon>
        <taxon>Pristionchus</taxon>
    </lineage>
</organism>
<evidence type="ECO:0000256" key="6">
    <source>
        <dbReference type="ARBA" id="ARBA00023136"/>
    </source>
</evidence>
<evidence type="ECO:0000256" key="1">
    <source>
        <dbReference type="ARBA" id="ARBA00004141"/>
    </source>
</evidence>
<dbReference type="GO" id="GO:0030322">
    <property type="term" value="P:stabilization of membrane potential"/>
    <property type="evidence" value="ECO:0007669"/>
    <property type="project" value="TreeGrafter"/>
</dbReference>
<dbReference type="PRINTS" id="PR01333">
    <property type="entry name" value="2POREKCHANEL"/>
</dbReference>
<evidence type="ECO:0000256" key="2">
    <source>
        <dbReference type="ARBA" id="ARBA00022448"/>
    </source>
</evidence>
<dbReference type="PANTHER" id="PTHR11003:SF307">
    <property type="entry name" value="POTASSIUM CHANNEL DOMAIN-CONTAINING PROTEIN"/>
    <property type="match status" value="1"/>
</dbReference>
<feature type="region of interest" description="Disordered" evidence="9">
    <location>
        <begin position="58"/>
        <end position="99"/>
    </location>
</feature>
<dbReference type="Pfam" id="PF07885">
    <property type="entry name" value="Ion_trans_2"/>
    <property type="match status" value="2"/>
</dbReference>
<dbReference type="GO" id="GO:0022841">
    <property type="term" value="F:potassium ion leak channel activity"/>
    <property type="evidence" value="ECO:0007669"/>
    <property type="project" value="TreeGrafter"/>
</dbReference>
<feature type="compositionally biased region" description="Acidic residues" evidence="9">
    <location>
        <begin position="556"/>
        <end position="572"/>
    </location>
</feature>
<gene>
    <name evidence="12" type="ORF">PMAYCL1PPCAC_29475</name>
</gene>
<keyword evidence="13" id="KW-1185">Reference proteome</keyword>
<keyword evidence="7 8" id="KW-0407">Ion channel</keyword>
<keyword evidence="6 10" id="KW-0472">Membrane</keyword>
<feature type="domain" description="Potassium channel" evidence="11">
    <location>
        <begin position="220"/>
        <end position="271"/>
    </location>
</feature>
<evidence type="ECO:0000256" key="7">
    <source>
        <dbReference type="ARBA" id="ARBA00023303"/>
    </source>
</evidence>
<evidence type="ECO:0000256" key="3">
    <source>
        <dbReference type="ARBA" id="ARBA00022692"/>
    </source>
</evidence>
<protein>
    <recommendedName>
        <fullName evidence="11">Potassium channel domain-containing protein</fullName>
    </recommendedName>
</protein>
<comment type="caution">
    <text evidence="12">The sequence shown here is derived from an EMBL/GenBank/DDBJ whole genome shotgun (WGS) entry which is preliminary data.</text>
</comment>
<evidence type="ECO:0000256" key="5">
    <source>
        <dbReference type="ARBA" id="ARBA00023065"/>
    </source>
</evidence>
<feature type="compositionally biased region" description="Basic residues" evidence="9">
    <location>
        <begin position="74"/>
        <end position="88"/>
    </location>
</feature>
<feature type="domain" description="Potassium channel" evidence="11">
    <location>
        <begin position="372"/>
        <end position="444"/>
    </location>
</feature>
<evidence type="ECO:0000256" key="8">
    <source>
        <dbReference type="RuleBase" id="RU003857"/>
    </source>
</evidence>
<evidence type="ECO:0000256" key="10">
    <source>
        <dbReference type="SAM" id="Phobius"/>
    </source>
</evidence>
<feature type="region of interest" description="Disordered" evidence="9">
    <location>
        <begin position="540"/>
        <end position="572"/>
    </location>
</feature>
<proteinExistence type="inferred from homology"/>
<dbReference type="InterPro" id="IPR013099">
    <property type="entry name" value="K_chnl_dom"/>
</dbReference>
<dbReference type="GO" id="GO:0005886">
    <property type="term" value="C:plasma membrane"/>
    <property type="evidence" value="ECO:0007669"/>
    <property type="project" value="TreeGrafter"/>
</dbReference>
<keyword evidence="3 8" id="KW-0812">Transmembrane</keyword>
<keyword evidence="2 8" id="KW-0813">Transport</keyword>
<evidence type="ECO:0000313" key="13">
    <source>
        <dbReference type="Proteomes" id="UP001328107"/>
    </source>
</evidence>
<feature type="region of interest" description="Disordered" evidence="9">
    <location>
        <begin position="1"/>
        <end position="41"/>
    </location>
</feature>
<dbReference type="GO" id="GO:0015271">
    <property type="term" value="F:outward rectifier potassium channel activity"/>
    <property type="evidence" value="ECO:0007669"/>
    <property type="project" value="TreeGrafter"/>
</dbReference>
<reference evidence="13" key="1">
    <citation type="submission" date="2022-10" db="EMBL/GenBank/DDBJ databases">
        <title>Genome assembly of Pristionchus species.</title>
        <authorList>
            <person name="Yoshida K."/>
            <person name="Sommer R.J."/>
        </authorList>
    </citation>
    <scope>NUCLEOTIDE SEQUENCE [LARGE SCALE GENOMIC DNA]</scope>
    <source>
        <strain evidence="13">RS5460</strain>
    </source>
</reference>
<comment type="similarity">
    <text evidence="8">Belongs to the two pore domain potassium channel (TC 1.A.1.8) family.</text>
</comment>
<feature type="transmembrane region" description="Helical" evidence="10">
    <location>
        <begin position="419"/>
        <end position="441"/>
    </location>
</feature>
<keyword evidence="4 10" id="KW-1133">Transmembrane helix</keyword>
<feature type="transmembrane region" description="Helical" evidence="10">
    <location>
        <begin position="255"/>
        <end position="277"/>
    </location>
</feature>
<evidence type="ECO:0000256" key="9">
    <source>
        <dbReference type="SAM" id="MobiDB-lite"/>
    </source>
</evidence>
<keyword evidence="5 8" id="KW-0406">Ion transport</keyword>
<dbReference type="Gene3D" id="1.10.287.70">
    <property type="match status" value="1"/>
</dbReference>
<feature type="compositionally biased region" description="Basic residues" evidence="9">
    <location>
        <begin position="13"/>
        <end position="22"/>
    </location>
</feature>